<protein>
    <submittedName>
        <fullName evidence="3">Uncharacterized protein</fullName>
    </submittedName>
</protein>
<sequence>MASRVRGPDVESEAKEDVPNKSACLKNTSVNEKQKTTTNRKDWKPPRPPNSPSLDAADLRMMRRILTEIARKKRAKIERIKTIKKLRTASQVPSMSSTYSSSSKSGDISIPTMILTFLFFLTIINFSV</sequence>
<keyword evidence="4" id="KW-1185">Reference proteome</keyword>
<evidence type="ECO:0000313" key="3">
    <source>
        <dbReference type="EMBL" id="KAF3444066.1"/>
    </source>
</evidence>
<gene>
    <name evidence="3" type="ORF">FNV43_RR13756</name>
</gene>
<dbReference type="AlphaFoldDB" id="A0A8K0MFJ1"/>
<dbReference type="PANTHER" id="PTHR34188">
    <property type="entry name" value="OS01G0299500 PROTEIN"/>
    <property type="match status" value="1"/>
</dbReference>
<feature type="region of interest" description="Disordered" evidence="1">
    <location>
        <begin position="1"/>
        <end position="57"/>
    </location>
</feature>
<feature type="transmembrane region" description="Helical" evidence="2">
    <location>
        <begin position="108"/>
        <end position="127"/>
    </location>
</feature>
<keyword evidence="2" id="KW-0812">Transmembrane</keyword>
<evidence type="ECO:0000256" key="1">
    <source>
        <dbReference type="SAM" id="MobiDB-lite"/>
    </source>
</evidence>
<feature type="compositionally biased region" description="Basic and acidic residues" evidence="1">
    <location>
        <begin position="32"/>
        <end position="45"/>
    </location>
</feature>
<dbReference type="PANTHER" id="PTHR34188:SF5">
    <property type="entry name" value="OS05G0131900 PROTEIN"/>
    <property type="match status" value="1"/>
</dbReference>
<evidence type="ECO:0000313" key="4">
    <source>
        <dbReference type="Proteomes" id="UP000796880"/>
    </source>
</evidence>
<reference evidence="3" key="1">
    <citation type="submission" date="2020-03" db="EMBL/GenBank/DDBJ databases">
        <title>A high-quality chromosome-level genome assembly of a woody plant with both climbing and erect habits, Rhamnella rubrinervis.</title>
        <authorList>
            <person name="Lu Z."/>
            <person name="Yang Y."/>
            <person name="Zhu X."/>
            <person name="Sun Y."/>
        </authorList>
    </citation>
    <scope>NUCLEOTIDE SEQUENCE</scope>
    <source>
        <strain evidence="3">BYM</strain>
        <tissue evidence="3">Leaf</tissue>
    </source>
</reference>
<keyword evidence="2" id="KW-1133">Transmembrane helix</keyword>
<accession>A0A8K0MFJ1</accession>
<evidence type="ECO:0000256" key="2">
    <source>
        <dbReference type="SAM" id="Phobius"/>
    </source>
</evidence>
<dbReference type="Proteomes" id="UP000796880">
    <property type="component" value="Unassembled WGS sequence"/>
</dbReference>
<organism evidence="3 4">
    <name type="scientific">Rhamnella rubrinervis</name>
    <dbReference type="NCBI Taxonomy" id="2594499"/>
    <lineage>
        <taxon>Eukaryota</taxon>
        <taxon>Viridiplantae</taxon>
        <taxon>Streptophyta</taxon>
        <taxon>Embryophyta</taxon>
        <taxon>Tracheophyta</taxon>
        <taxon>Spermatophyta</taxon>
        <taxon>Magnoliopsida</taxon>
        <taxon>eudicotyledons</taxon>
        <taxon>Gunneridae</taxon>
        <taxon>Pentapetalae</taxon>
        <taxon>rosids</taxon>
        <taxon>fabids</taxon>
        <taxon>Rosales</taxon>
        <taxon>Rhamnaceae</taxon>
        <taxon>rhamnoid group</taxon>
        <taxon>Rhamneae</taxon>
        <taxon>Rhamnella</taxon>
    </lineage>
</organism>
<name>A0A8K0MFJ1_9ROSA</name>
<dbReference type="OrthoDB" id="1899142at2759"/>
<keyword evidence="2" id="KW-0472">Membrane</keyword>
<dbReference type="EMBL" id="VOIH02000006">
    <property type="protein sequence ID" value="KAF3444066.1"/>
    <property type="molecule type" value="Genomic_DNA"/>
</dbReference>
<feature type="compositionally biased region" description="Basic and acidic residues" evidence="1">
    <location>
        <begin position="1"/>
        <end position="19"/>
    </location>
</feature>
<comment type="caution">
    <text evidence="3">The sequence shown here is derived from an EMBL/GenBank/DDBJ whole genome shotgun (WGS) entry which is preliminary data.</text>
</comment>
<proteinExistence type="predicted"/>